<gene>
    <name evidence="10" type="ORF">CCH79_00009579</name>
</gene>
<feature type="region of interest" description="Disordered" evidence="7">
    <location>
        <begin position="252"/>
        <end position="287"/>
    </location>
</feature>
<dbReference type="PROSITE" id="PS50188">
    <property type="entry name" value="B302_SPRY"/>
    <property type="match status" value="1"/>
</dbReference>
<dbReference type="Pfam" id="PF00622">
    <property type="entry name" value="SPRY"/>
    <property type="match status" value="1"/>
</dbReference>
<name>A0A315VFV9_GAMAF</name>
<evidence type="ECO:0000256" key="4">
    <source>
        <dbReference type="ARBA" id="ARBA00022833"/>
    </source>
</evidence>
<dbReference type="PROSITE" id="PS00518">
    <property type="entry name" value="ZF_RING_1"/>
    <property type="match status" value="1"/>
</dbReference>
<evidence type="ECO:0000256" key="5">
    <source>
        <dbReference type="ARBA" id="ARBA00022859"/>
    </source>
</evidence>
<comment type="caution">
    <text evidence="10">The sequence shown here is derived from an EMBL/GenBank/DDBJ whole genome shotgun (WGS) entry which is preliminary data.</text>
</comment>
<evidence type="ECO:0000313" key="10">
    <source>
        <dbReference type="EMBL" id="PWA21123.1"/>
    </source>
</evidence>
<dbReference type="SUPFAM" id="SSF57850">
    <property type="entry name" value="RING/U-box"/>
    <property type="match status" value="1"/>
</dbReference>
<keyword evidence="3 6" id="KW-0863">Zinc-finger</keyword>
<dbReference type="InterPro" id="IPR013320">
    <property type="entry name" value="ConA-like_dom_sf"/>
</dbReference>
<dbReference type="Pfam" id="PF15227">
    <property type="entry name" value="zf-C3HC4_4"/>
    <property type="match status" value="1"/>
</dbReference>
<protein>
    <recommendedName>
        <fullName evidence="12">RING-type domain-containing protein</fullName>
    </recommendedName>
</protein>
<dbReference type="CDD" id="cd16040">
    <property type="entry name" value="SPRY_PRY_SNTX"/>
    <property type="match status" value="1"/>
</dbReference>
<dbReference type="SMART" id="SM00184">
    <property type="entry name" value="RING"/>
    <property type="match status" value="1"/>
</dbReference>
<dbReference type="InterPro" id="IPR001841">
    <property type="entry name" value="Znf_RING"/>
</dbReference>
<dbReference type="GO" id="GO:0045087">
    <property type="term" value="P:innate immune response"/>
    <property type="evidence" value="ECO:0007669"/>
    <property type="project" value="UniProtKB-KW"/>
</dbReference>
<evidence type="ECO:0000256" key="1">
    <source>
        <dbReference type="ARBA" id="ARBA00022588"/>
    </source>
</evidence>
<evidence type="ECO:0000313" key="11">
    <source>
        <dbReference type="Proteomes" id="UP000250572"/>
    </source>
</evidence>
<dbReference type="GO" id="GO:0005737">
    <property type="term" value="C:cytoplasm"/>
    <property type="evidence" value="ECO:0007669"/>
    <property type="project" value="UniProtKB-ARBA"/>
</dbReference>
<feature type="domain" description="B30.2/SPRY" evidence="9">
    <location>
        <begin position="24"/>
        <end position="221"/>
    </location>
</feature>
<dbReference type="SUPFAM" id="SSF49899">
    <property type="entry name" value="Concanavalin A-like lectins/glucanases"/>
    <property type="match status" value="1"/>
</dbReference>
<evidence type="ECO:0000256" key="2">
    <source>
        <dbReference type="ARBA" id="ARBA00022723"/>
    </source>
</evidence>
<dbReference type="STRING" id="33528.ENSGAFP00000018518"/>
<dbReference type="InterPro" id="IPR043136">
    <property type="entry name" value="B30.2/SPRY_sf"/>
</dbReference>
<dbReference type="InterPro" id="IPR013083">
    <property type="entry name" value="Znf_RING/FYVE/PHD"/>
</dbReference>
<keyword evidence="4" id="KW-0862">Zinc</keyword>
<dbReference type="PANTHER" id="PTHR25465">
    <property type="entry name" value="B-BOX DOMAIN CONTAINING"/>
    <property type="match status" value="1"/>
</dbReference>
<dbReference type="AlphaFoldDB" id="A0A315VFV9"/>
<evidence type="ECO:0008006" key="12">
    <source>
        <dbReference type="Google" id="ProtNLM"/>
    </source>
</evidence>
<dbReference type="PANTHER" id="PTHR25465:SF5">
    <property type="entry name" value="E3 UBIQUITIN_ISG15 LIGASE TRIM25-RELATED"/>
    <property type="match status" value="1"/>
</dbReference>
<organism evidence="10 11">
    <name type="scientific">Gambusia affinis</name>
    <name type="common">Western mosquitofish</name>
    <name type="synonym">Heterandria affinis</name>
    <dbReference type="NCBI Taxonomy" id="33528"/>
    <lineage>
        <taxon>Eukaryota</taxon>
        <taxon>Metazoa</taxon>
        <taxon>Chordata</taxon>
        <taxon>Craniata</taxon>
        <taxon>Vertebrata</taxon>
        <taxon>Euteleostomi</taxon>
        <taxon>Actinopterygii</taxon>
        <taxon>Neopterygii</taxon>
        <taxon>Teleostei</taxon>
        <taxon>Neoteleostei</taxon>
        <taxon>Acanthomorphata</taxon>
        <taxon>Ovalentaria</taxon>
        <taxon>Atherinomorphae</taxon>
        <taxon>Cyprinodontiformes</taxon>
        <taxon>Poeciliidae</taxon>
        <taxon>Poeciliinae</taxon>
        <taxon>Gambusia</taxon>
    </lineage>
</organism>
<evidence type="ECO:0000256" key="7">
    <source>
        <dbReference type="SAM" id="MobiDB-lite"/>
    </source>
</evidence>
<dbReference type="InterPro" id="IPR017907">
    <property type="entry name" value="Znf_RING_CS"/>
</dbReference>
<dbReference type="InterPro" id="IPR051051">
    <property type="entry name" value="E3_ubiq-ligase_TRIM/RNF"/>
</dbReference>
<feature type="domain" description="RING-type" evidence="8">
    <location>
        <begin position="15"/>
        <end position="55"/>
    </location>
</feature>
<evidence type="ECO:0000259" key="8">
    <source>
        <dbReference type="PROSITE" id="PS50089"/>
    </source>
</evidence>
<dbReference type="Gene3D" id="3.30.40.10">
    <property type="entry name" value="Zinc/RING finger domain, C3HC4 (zinc finger)"/>
    <property type="match status" value="1"/>
</dbReference>
<reference evidence="10 11" key="1">
    <citation type="journal article" date="2018" name="G3 (Bethesda)">
        <title>A High-Quality Reference Genome for the Invasive Mosquitofish Gambusia affinis Using a Chicago Library.</title>
        <authorList>
            <person name="Hoffberg S.L."/>
            <person name="Troendle N.J."/>
            <person name="Glenn T.C."/>
            <person name="Mahmud O."/>
            <person name="Louha S."/>
            <person name="Chalopin D."/>
            <person name="Bennetzen J.L."/>
            <person name="Mauricio R."/>
        </authorList>
    </citation>
    <scope>NUCLEOTIDE SEQUENCE [LARGE SCALE GENOMIC DNA]</scope>
    <source>
        <strain evidence="10">NE01/NJP1002.9</strain>
        <tissue evidence="10">Muscle</tissue>
    </source>
</reference>
<keyword evidence="2" id="KW-0479">Metal-binding</keyword>
<evidence type="ECO:0000256" key="6">
    <source>
        <dbReference type="PROSITE-ProRule" id="PRU00175"/>
    </source>
</evidence>
<proteinExistence type="predicted"/>
<keyword evidence="5" id="KW-0391">Immunity</keyword>
<sequence length="287" mass="32658">MAQQAVHVDQETFSCFICVDLLKDPVTIPCGHSYCMNCIKSFWDGEDQKRMHSCPQNLVLSEENRKVTLLQQHQSHSTDPDRFTDKPQVLSRETLTGRCYWEVDWRGKLVRVAVAYKNISRAGRRNKSLFGGNDKSWALTCSQKGFNFFHNNIWSSISGPVSSRVGVYLDHAAGLLSFYSVSETTTLIHRVQTRFTQPLHAGVYVGEVNFDLPTPSTQHALHSSENLCWMFDSSKRGSGRFTFHRVSRFPNPTQMWTEDKQSGPRPGSNKPVRLRGAARRRCQDTLA</sequence>
<evidence type="ECO:0000259" key="9">
    <source>
        <dbReference type="PROSITE" id="PS50188"/>
    </source>
</evidence>
<dbReference type="Gene3D" id="2.60.120.920">
    <property type="match status" value="1"/>
</dbReference>
<dbReference type="GO" id="GO:0008270">
    <property type="term" value="F:zinc ion binding"/>
    <property type="evidence" value="ECO:0007669"/>
    <property type="project" value="UniProtKB-KW"/>
</dbReference>
<accession>A0A315VFV9</accession>
<dbReference type="InterPro" id="IPR003877">
    <property type="entry name" value="SPRY_dom"/>
</dbReference>
<dbReference type="PROSITE" id="PS50089">
    <property type="entry name" value="ZF_RING_2"/>
    <property type="match status" value="1"/>
</dbReference>
<keyword evidence="11" id="KW-1185">Reference proteome</keyword>
<dbReference type="SMART" id="SM00449">
    <property type="entry name" value="SPRY"/>
    <property type="match status" value="1"/>
</dbReference>
<dbReference type="Proteomes" id="UP000250572">
    <property type="component" value="Unassembled WGS sequence"/>
</dbReference>
<dbReference type="InterPro" id="IPR001870">
    <property type="entry name" value="B30.2/SPRY"/>
</dbReference>
<keyword evidence="1" id="KW-0399">Innate immunity</keyword>
<evidence type="ECO:0000256" key="3">
    <source>
        <dbReference type="ARBA" id="ARBA00022771"/>
    </source>
</evidence>
<dbReference type="EMBL" id="NHOQ01001911">
    <property type="protein sequence ID" value="PWA21123.1"/>
    <property type="molecule type" value="Genomic_DNA"/>
</dbReference>